<evidence type="ECO:0000313" key="5">
    <source>
        <dbReference type="EMBL" id="SMO53689.1"/>
    </source>
</evidence>
<comment type="similarity">
    <text evidence="1">Belongs to the Mg-chelatase subunits D/I family. ComM subfamily.</text>
</comment>
<dbReference type="InterPro" id="IPR014721">
    <property type="entry name" value="Ribsml_uS5_D2-typ_fold_subgr"/>
</dbReference>
<dbReference type="GO" id="GO:0005524">
    <property type="term" value="F:ATP binding"/>
    <property type="evidence" value="ECO:0007669"/>
    <property type="project" value="UniProtKB-KW"/>
</dbReference>
<feature type="domain" description="AAA+ ATPase" evidence="4">
    <location>
        <begin position="210"/>
        <end position="347"/>
    </location>
</feature>
<dbReference type="Proteomes" id="UP000317315">
    <property type="component" value="Unassembled WGS sequence"/>
</dbReference>
<dbReference type="PANTHER" id="PTHR32039:SF7">
    <property type="entry name" value="COMPETENCE PROTEIN COMM"/>
    <property type="match status" value="1"/>
</dbReference>
<dbReference type="SUPFAM" id="SSF52540">
    <property type="entry name" value="P-loop containing nucleoside triphosphate hydrolases"/>
    <property type="match status" value="1"/>
</dbReference>
<dbReference type="InterPro" id="IPR001208">
    <property type="entry name" value="MCM_dom"/>
</dbReference>
<dbReference type="PRINTS" id="PR01657">
    <property type="entry name" value="MCMFAMILY"/>
</dbReference>
<evidence type="ECO:0000256" key="2">
    <source>
        <dbReference type="ARBA" id="ARBA00022741"/>
    </source>
</evidence>
<gene>
    <name evidence="5" type="ORF">SAMN06269117_10942</name>
</gene>
<protein>
    <submittedName>
        <fullName evidence="5">Magnesium chelatase family protein</fullName>
    </submittedName>
</protein>
<keyword evidence="3" id="KW-0067">ATP-binding</keyword>
<dbReference type="SUPFAM" id="SSF54211">
    <property type="entry name" value="Ribosomal protein S5 domain 2-like"/>
    <property type="match status" value="1"/>
</dbReference>
<dbReference type="InterPro" id="IPR000523">
    <property type="entry name" value="Mg_chelatse_chII-like_cat_dom"/>
</dbReference>
<organism evidence="5 6">
    <name type="scientific">Balnearium lithotrophicum</name>
    <dbReference type="NCBI Taxonomy" id="223788"/>
    <lineage>
        <taxon>Bacteria</taxon>
        <taxon>Pseudomonadati</taxon>
        <taxon>Aquificota</taxon>
        <taxon>Aquificia</taxon>
        <taxon>Desulfurobacteriales</taxon>
        <taxon>Desulfurobacteriaceae</taxon>
        <taxon>Balnearium</taxon>
    </lineage>
</organism>
<dbReference type="InterPro" id="IPR045006">
    <property type="entry name" value="CHLI-like"/>
</dbReference>
<name>A0A521C2R0_9BACT</name>
<dbReference type="InterPro" id="IPR003593">
    <property type="entry name" value="AAA+_ATPase"/>
</dbReference>
<dbReference type="SMART" id="SM00382">
    <property type="entry name" value="AAA"/>
    <property type="match status" value="1"/>
</dbReference>
<dbReference type="OrthoDB" id="9813147at2"/>
<dbReference type="Gene3D" id="3.40.50.300">
    <property type="entry name" value="P-loop containing nucleotide triphosphate hydrolases"/>
    <property type="match status" value="1"/>
</dbReference>
<dbReference type="Gene3D" id="3.30.230.10">
    <property type="match status" value="1"/>
</dbReference>
<dbReference type="InterPro" id="IPR004482">
    <property type="entry name" value="Mg_chelat-rel"/>
</dbReference>
<dbReference type="GO" id="GO:0003677">
    <property type="term" value="F:DNA binding"/>
    <property type="evidence" value="ECO:0007669"/>
    <property type="project" value="InterPro"/>
</dbReference>
<keyword evidence="2" id="KW-0547">Nucleotide-binding</keyword>
<proteinExistence type="inferred from homology"/>
<dbReference type="Pfam" id="PF13541">
    <property type="entry name" value="ChlI"/>
    <property type="match status" value="1"/>
</dbReference>
<reference evidence="5 6" key="1">
    <citation type="submission" date="2017-05" db="EMBL/GenBank/DDBJ databases">
        <authorList>
            <person name="Varghese N."/>
            <person name="Submissions S."/>
        </authorList>
    </citation>
    <scope>NUCLEOTIDE SEQUENCE [LARGE SCALE GENOMIC DNA]</scope>
    <source>
        <strain evidence="5 6">DSM 16304</strain>
    </source>
</reference>
<dbReference type="RefSeq" id="WP_142935129.1">
    <property type="nucleotide sequence ID" value="NZ_FXTM01000009.1"/>
</dbReference>
<dbReference type="EMBL" id="FXTM01000009">
    <property type="protein sequence ID" value="SMO53689.1"/>
    <property type="molecule type" value="Genomic_DNA"/>
</dbReference>
<evidence type="ECO:0000256" key="1">
    <source>
        <dbReference type="ARBA" id="ARBA00006354"/>
    </source>
</evidence>
<dbReference type="InterPro" id="IPR020568">
    <property type="entry name" value="Ribosomal_Su5_D2-typ_SF"/>
</dbReference>
<keyword evidence="6" id="KW-1185">Reference proteome</keyword>
<dbReference type="Pfam" id="PF01078">
    <property type="entry name" value="Mg_chelatase"/>
    <property type="match status" value="1"/>
</dbReference>
<dbReference type="Pfam" id="PF13335">
    <property type="entry name" value="Mg_chelatase_C"/>
    <property type="match status" value="1"/>
</dbReference>
<dbReference type="NCBIfam" id="TIGR00368">
    <property type="entry name" value="YifB family Mg chelatase-like AAA ATPase"/>
    <property type="match status" value="1"/>
</dbReference>
<accession>A0A521C2R0</accession>
<evidence type="ECO:0000259" key="4">
    <source>
        <dbReference type="SMART" id="SM00382"/>
    </source>
</evidence>
<evidence type="ECO:0000256" key="3">
    <source>
        <dbReference type="ARBA" id="ARBA00022840"/>
    </source>
</evidence>
<dbReference type="AlphaFoldDB" id="A0A521C2R0"/>
<dbReference type="InterPro" id="IPR025158">
    <property type="entry name" value="Mg_chelat-rel_C"/>
</dbReference>
<sequence length="502" mass="54822">MVSFVYSYTTIGIDATLVKVEVDSSRGLPGTVIVGLPDSAVKESRERVKSAIVNSGYPFPTKKIVINLAPADIKKEGTLYDLPIALGILASSGLVNPENLNDYLIAGELGLNGELQPVKGILSAAVLVKERGLKGLILPYQNTEEALLIEGISVYPVKTLFEAVSFINGDLEITPPERSSILLEFSYNVDLSDVVGQYQARRALEIAAAGRHNLLMVGPPGSGKTMLARRIPTILPPMTEDEIIESSRIYSVAGLIDQVPVLNRPFRAPHTSASDVSIIGGGKNVKPGEVSLAHNGVLFMDELPEFKRSVLEALRQPLEDKIVTVSRASGSATFPADFLFVGALNPCPCGYYGFSDEKHYCTCSPNQIKRYRTKISGPILDRIDLYVSVPPVKTEDLKSKTKGESSKSVRDRVIKAWEIQRRRFQESSINFNGQMGKKEVKKFCSLTDEAEGVLLRAVKALGLSARSFDRVLKVSRTIADLEGKEEIETHHVAEALSFRSFS</sequence>
<dbReference type="InterPro" id="IPR027417">
    <property type="entry name" value="P-loop_NTPase"/>
</dbReference>
<dbReference type="PANTHER" id="PTHR32039">
    <property type="entry name" value="MAGNESIUM-CHELATASE SUBUNIT CHLI"/>
    <property type="match status" value="1"/>
</dbReference>
<evidence type="ECO:0000313" key="6">
    <source>
        <dbReference type="Proteomes" id="UP000317315"/>
    </source>
</evidence>